<dbReference type="GO" id="GO:0003714">
    <property type="term" value="F:transcription corepressor activity"/>
    <property type="evidence" value="ECO:0007669"/>
    <property type="project" value="TreeGrafter"/>
</dbReference>
<comment type="subcellular location">
    <subcellularLocation>
        <location evidence="1">Nucleus</location>
    </subcellularLocation>
</comment>
<dbReference type="GO" id="GO:0005737">
    <property type="term" value="C:cytoplasm"/>
    <property type="evidence" value="ECO:0007669"/>
    <property type="project" value="TreeGrafter"/>
</dbReference>
<dbReference type="Pfam" id="PF01661">
    <property type="entry name" value="Macro"/>
    <property type="match status" value="3"/>
</dbReference>
<dbReference type="PANTHER" id="PTHR14453:SF67">
    <property type="entry name" value="POLY [ADP-RIBOSE] POLYMERASE"/>
    <property type="match status" value="1"/>
</dbReference>
<dbReference type="EMBL" id="CACRXK020012369">
    <property type="protein sequence ID" value="CAB4023203.1"/>
    <property type="molecule type" value="Genomic_DNA"/>
</dbReference>
<dbReference type="SUPFAM" id="SSF117839">
    <property type="entry name" value="WWE domain"/>
    <property type="match status" value="1"/>
</dbReference>
<dbReference type="Gene3D" id="3.30.720.50">
    <property type="match status" value="1"/>
</dbReference>
<organism evidence="6 7">
    <name type="scientific">Paramuricea clavata</name>
    <name type="common">Red gorgonian</name>
    <name type="synonym">Violescent sea-whip</name>
    <dbReference type="NCBI Taxonomy" id="317549"/>
    <lineage>
        <taxon>Eukaryota</taxon>
        <taxon>Metazoa</taxon>
        <taxon>Cnidaria</taxon>
        <taxon>Anthozoa</taxon>
        <taxon>Octocorallia</taxon>
        <taxon>Malacalcyonacea</taxon>
        <taxon>Plexauridae</taxon>
        <taxon>Paramuricea</taxon>
    </lineage>
</organism>
<comment type="caution">
    <text evidence="6">The sequence shown here is derived from an EMBL/GenBank/DDBJ whole genome shotgun (WGS) entry which is preliminary data.</text>
</comment>
<evidence type="ECO:0000313" key="6">
    <source>
        <dbReference type="EMBL" id="CAB4023203.1"/>
    </source>
</evidence>
<dbReference type="Pfam" id="PF02825">
    <property type="entry name" value="WWE"/>
    <property type="match status" value="1"/>
</dbReference>
<dbReference type="GO" id="GO:1990404">
    <property type="term" value="F:NAD+-protein mono-ADP-ribosyltransferase activity"/>
    <property type="evidence" value="ECO:0007669"/>
    <property type="project" value="TreeGrafter"/>
</dbReference>
<dbReference type="FunFam" id="3.90.228.10:FF:000008">
    <property type="entry name" value="Poly [ADP-ribose] polymerase"/>
    <property type="match status" value="1"/>
</dbReference>
<dbReference type="SUPFAM" id="SSF52949">
    <property type="entry name" value="Macro domain-like"/>
    <property type="match status" value="3"/>
</dbReference>
<evidence type="ECO:0000313" key="7">
    <source>
        <dbReference type="Proteomes" id="UP001152795"/>
    </source>
</evidence>
<dbReference type="InterPro" id="IPR004170">
    <property type="entry name" value="WWE_dom"/>
</dbReference>
<dbReference type="GO" id="GO:0005634">
    <property type="term" value="C:nucleus"/>
    <property type="evidence" value="ECO:0007669"/>
    <property type="project" value="UniProtKB-SubCell"/>
</dbReference>
<dbReference type="PANTHER" id="PTHR14453">
    <property type="entry name" value="PARP/ZINC FINGER CCCH TYPE DOMAIN CONTAINING PROTEIN"/>
    <property type="match status" value="1"/>
</dbReference>
<dbReference type="OrthoDB" id="5987649at2759"/>
<dbReference type="CDD" id="cd01439">
    <property type="entry name" value="TCCD_inducible_PARP_like"/>
    <property type="match status" value="1"/>
</dbReference>
<dbReference type="InterPro" id="IPR012317">
    <property type="entry name" value="Poly(ADP-ribose)pol_cat_dom"/>
</dbReference>
<dbReference type="InterPro" id="IPR052056">
    <property type="entry name" value="Mono-ARTD/PARP"/>
</dbReference>
<dbReference type="SUPFAM" id="SSF56399">
    <property type="entry name" value="ADP-ribosylation"/>
    <property type="match status" value="1"/>
</dbReference>
<reference evidence="6" key="1">
    <citation type="submission" date="2020-04" db="EMBL/GenBank/DDBJ databases">
        <authorList>
            <person name="Alioto T."/>
            <person name="Alioto T."/>
            <person name="Gomez Garrido J."/>
        </authorList>
    </citation>
    <scope>NUCLEOTIDE SEQUENCE</scope>
    <source>
        <strain evidence="6">A484AB</strain>
    </source>
</reference>
<dbReference type="GO" id="GO:0070212">
    <property type="term" value="P:protein poly-ADP-ribosylation"/>
    <property type="evidence" value="ECO:0007669"/>
    <property type="project" value="TreeGrafter"/>
</dbReference>
<name>A0A7D9L427_PARCT</name>
<dbReference type="AlphaFoldDB" id="A0A7D9L427"/>
<keyword evidence="3" id="KW-0808">Transferase</keyword>
<dbReference type="Gene3D" id="3.90.228.10">
    <property type="match status" value="1"/>
</dbReference>
<dbReference type="GO" id="GO:0003950">
    <property type="term" value="F:NAD+ poly-ADP-ribosyltransferase activity"/>
    <property type="evidence" value="ECO:0007669"/>
    <property type="project" value="UniProtKB-UniRule"/>
</dbReference>
<proteinExistence type="predicted"/>
<dbReference type="Gene3D" id="3.40.220.10">
    <property type="entry name" value="Leucine Aminopeptidase, subunit E, domain 1"/>
    <property type="match status" value="3"/>
</dbReference>
<keyword evidence="5" id="KW-0539">Nucleus</keyword>
<keyword evidence="4" id="KW-0520">NAD</keyword>
<evidence type="ECO:0000256" key="1">
    <source>
        <dbReference type="ARBA" id="ARBA00004123"/>
    </source>
</evidence>
<evidence type="ECO:0000256" key="5">
    <source>
        <dbReference type="ARBA" id="ARBA00023242"/>
    </source>
</evidence>
<dbReference type="PROSITE" id="PS51154">
    <property type="entry name" value="MACRO"/>
    <property type="match status" value="2"/>
</dbReference>
<protein>
    <submittedName>
        <fullName evidence="6">Poly [ADP-ribose] polymerase 14-like</fullName>
    </submittedName>
</protein>
<dbReference type="GO" id="GO:0010629">
    <property type="term" value="P:negative regulation of gene expression"/>
    <property type="evidence" value="ECO:0007669"/>
    <property type="project" value="TreeGrafter"/>
</dbReference>
<evidence type="ECO:0000256" key="4">
    <source>
        <dbReference type="ARBA" id="ARBA00023027"/>
    </source>
</evidence>
<sequence>MNYGTPETAAGIKEKGANAIIQSIERKHQCAIMVTTKEEETDRRSSFRTLPAILVHNLNENRKRTMQCRYTYPSGKIIEIHQGDILNHPVDYLVNSANDEMKHSGGLARAIVKQGGRKIQEDSSRALHDQGRNKLLPGEVITTDGGSLMCKKVLHVVVPKYSPTAYGHHRDETRNCCTNVLRNATDGQIIAVPALGTGIYNVPHGISAKSLVTAAYEFLQENPSNALREVHFVDNNPAAIEALMKEMTTRFRHDPNFQINELVRDRWRSYLGAASVTPPSAPVLSSGDMAFETPEGMEIRLTVENIAKSTADVIVRCHADYEEKKLCQLVQNLLAKVQTRSLTSIAIPALSTGTLNFPKELVAKVLFVEAMKFSSKKSPSLKIKKYNVVVYSDNTKTVDIFKQQFQIYSKMKMKNDTNIHKTKSRNFGLLKSAAKEKAKSSEDKTHGVNVEIVQGNIVQESTDASVAEDITQGGQIGAALLKAAGESLVQEYSKLDKIEAGTIVTTRAGNLKARCLLHMVIKVPTGKTEKSIIQDAVTKCLEHADLCEFTSLSLPLPAVGTRRTRQQITLEIAAKSLNDITKIKNELMQVEAEQCHSETIEVRQKLDDRQLATILEVQDLHDVRIEYEPEIGFIRISGLAKKVSNALGEIHQIIHDWESETHHMDATVREVQWFYYETNANVVIPAKYPDSINAKIERAYKNDPSGSVVVGEKMKYEIDFKTMTKTCLDPSENEIMKVHRHPCEAFPFPPNWEFQPMDCWTDKELEVHRFTIDKQSEEYRKIHDMSKGTWRIFSSLSNTEIVEIERIQNPRLHQIYEGQKKKMSNGGNEMRLFHGTTKTSVENINTTGFNRSYCGKNAVKFGKGVYFAKHAWYSAGNTFSVPDEEGLQYMYIARVLVGEYTEGKEGLVVPPPIDENNRAVCYDSVVDNVTKPQVFVIFYDYQSYPEYLVTFTNYNNTDSGSYSVLEWPYSKEPRQYSKEPGP</sequence>
<dbReference type="SMART" id="SM00506">
    <property type="entry name" value="A1pp"/>
    <property type="match status" value="2"/>
</dbReference>
<dbReference type="InterPro" id="IPR002589">
    <property type="entry name" value="Macro_dom"/>
</dbReference>
<keyword evidence="7" id="KW-1185">Reference proteome</keyword>
<evidence type="ECO:0000256" key="3">
    <source>
        <dbReference type="ARBA" id="ARBA00022679"/>
    </source>
</evidence>
<keyword evidence="2" id="KW-0328">Glycosyltransferase</keyword>
<dbReference type="PROSITE" id="PS51059">
    <property type="entry name" value="PARP_CATALYTIC"/>
    <property type="match status" value="1"/>
</dbReference>
<dbReference type="InterPro" id="IPR037197">
    <property type="entry name" value="WWE_dom_sf"/>
</dbReference>
<dbReference type="Proteomes" id="UP001152795">
    <property type="component" value="Unassembled WGS sequence"/>
</dbReference>
<dbReference type="Pfam" id="PF00644">
    <property type="entry name" value="PARP"/>
    <property type="match status" value="1"/>
</dbReference>
<gene>
    <name evidence="6" type="ORF">PACLA_8A052776</name>
</gene>
<evidence type="ECO:0000256" key="2">
    <source>
        <dbReference type="ARBA" id="ARBA00022676"/>
    </source>
</evidence>
<dbReference type="InterPro" id="IPR043472">
    <property type="entry name" value="Macro_dom-like"/>
</dbReference>
<accession>A0A7D9L427</accession>